<organism evidence="1 2">
    <name type="scientific">Cupriavidus basilensis</name>
    <dbReference type="NCBI Taxonomy" id="68895"/>
    <lineage>
        <taxon>Bacteria</taxon>
        <taxon>Pseudomonadati</taxon>
        <taxon>Pseudomonadota</taxon>
        <taxon>Betaproteobacteria</taxon>
        <taxon>Burkholderiales</taxon>
        <taxon>Burkholderiaceae</taxon>
        <taxon>Cupriavidus</taxon>
    </lineage>
</organism>
<dbReference type="Proteomes" id="UP001216674">
    <property type="component" value="Unassembled WGS sequence"/>
</dbReference>
<accession>A0ABT6B580</accession>
<proteinExistence type="predicted"/>
<name>A0ABT6B580_9BURK</name>
<dbReference type="EMBL" id="JARJLM010000718">
    <property type="protein sequence ID" value="MDF3839889.1"/>
    <property type="molecule type" value="Genomic_DNA"/>
</dbReference>
<gene>
    <name evidence="1" type="ORF">P3W85_44195</name>
</gene>
<sequence>MTKQIATVHEIVAADLSMARTSEAHGVQGEEDAAIQGPTMASNQSQAIHTIDQNIQGRARENAGEATLRGLIDKWLGPTSTTSARITRVRSPQLRPGGCVRVEVVRASDELSLYFFRHEDGAWRVFPPRDARLVC</sequence>
<reference evidence="1 2" key="1">
    <citation type="submission" date="2023-03" db="EMBL/GenBank/DDBJ databases">
        <title>Draft assemblies of triclosan tolerant bacteria isolated from returned activated sludge.</title>
        <authorList>
            <person name="Van Hamelsveld S."/>
        </authorList>
    </citation>
    <scope>NUCLEOTIDE SEQUENCE [LARGE SCALE GENOMIC DNA]</scope>
    <source>
        <strain evidence="1 2">GW210010_S58</strain>
    </source>
</reference>
<dbReference type="RefSeq" id="WP_276269474.1">
    <property type="nucleotide sequence ID" value="NZ_JARJLM010000718.1"/>
</dbReference>
<comment type="caution">
    <text evidence="1">The sequence shown here is derived from an EMBL/GenBank/DDBJ whole genome shotgun (WGS) entry which is preliminary data.</text>
</comment>
<protein>
    <submittedName>
        <fullName evidence="1">Uncharacterized protein</fullName>
    </submittedName>
</protein>
<evidence type="ECO:0000313" key="2">
    <source>
        <dbReference type="Proteomes" id="UP001216674"/>
    </source>
</evidence>
<keyword evidence="2" id="KW-1185">Reference proteome</keyword>
<evidence type="ECO:0000313" key="1">
    <source>
        <dbReference type="EMBL" id="MDF3839889.1"/>
    </source>
</evidence>